<protein>
    <recommendedName>
        <fullName evidence="3">Zn(2)-C6 fungal-type domain-containing protein</fullName>
    </recommendedName>
</protein>
<reference evidence="4" key="3">
    <citation type="submission" date="2011-03" db="EMBL/GenBank/DDBJ databases">
        <title>Annotation of Magnaporthe poae ATCC 64411.</title>
        <authorList>
            <person name="Ma L.-J."/>
            <person name="Dead R."/>
            <person name="Young S.K."/>
            <person name="Zeng Q."/>
            <person name="Gargeya S."/>
            <person name="Fitzgerald M."/>
            <person name="Haas B."/>
            <person name="Abouelleil A."/>
            <person name="Alvarado L."/>
            <person name="Arachchi H.M."/>
            <person name="Berlin A."/>
            <person name="Brown A."/>
            <person name="Chapman S.B."/>
            <person name="Chen Z."/>
            <person name="Dunbar C."/>
            <person name="Freedman E."/>
            <person name="Gearin G."/>
            <person name="Gellesch M."/>
            <person name="Goldberg J."/>
            <person name="Griggs A."/>
            <person name="Gujja S."/>
            <person name="Heiman D."/>
            <person name="Howarth C."/>
            <person name="Larson L."/>
            <person name="Lui A."/>
            <person name="MacDonald P.J.P."/>
            <person name="Mehta T."/>
            <person name="Montmayeur A."/>
            <person name="Murphy C."/>
            <person name="Neiman D."/>
            <person name="Pearson M."/>
            <person name="Priest M."/>
            <person name="Roberts A."/>
            <person name="Saif S."/>
            <person name="Shea T."/>
            <person name="Shenoy N."/>
            <person name="Sisk P."/>
            <person name="Stolte C."/>
            <person name="Sykes S."/>
            <person name="Yandava C."/>
            <person name="Wortman J."/>
            <person name="Nusbaum C."/>
            <person name="Birren B."/>
        </authorList>
    </citation>
    <scope>NUCLEOTIDE SEQUENCE</scope>
    <source>
        <strain evidence="4">ATCC 64411</strain>
    </source>
</reference>
<dbReference type="InterPro" id="IPR036864">
    <property type="entry name" value="Zn2-C6_fun-type_DNA-bd_sf"/>
</dbReference>
<dbReference type="CDD" id="cd00067">
    <property type="entry name" value="GAL4"/>
    <property type="match status" value="1"/>
</dbReference>
<dbReference type="PANTHER" id="PTHR38791">
    <property type="entry name" value="ZN(II)2CYS6 TRANSCRIPTION FACTOR (EUROFUNG)-RELATED-RELATED"/>
    <property type="match status" value="1"/>
</dbReference>
<sequence length="259" mass="27762">MVYCGKASQGCQNCRTRRIKCDKIKPECSQCVRVHKKCPGYRDQLSLMFRDESSKVMQKAHAQWGVEAAAESSGASSSSSSSSSSDSPSPPSSTSSVVALSPVSTRSHPSPPARPSRAAAAAAAAAAARRNVVSPAAHYMEPSWQDKGIKFFIDHFVVGLPGEAVDVQSLGQEDWVFHRHMQNTMAAVGLAGMGNLRNDKRLMSNAHSMYGAALRDTGMALAAGSGGSYNFMIRSVLMLAMFEVRFSRLKASSVRLEIA</sequence>
<evidence type="ECO:0000313" key="5">
    <source>
        <dbReference type="EnsemblFungi" id="MAPG_06404T0"/>
    </source>
</evidence>
<dbReference type="InterPro" id="IPR053175">
    <property type="entry name" value="DHMBA_Reg_Transcription_Factor"/>
</dbReference>
<dbReference type="GO" id="GO:0008270">
    <property type="term" value="F:zinc ion binding"/>
    <property type="evidence" value="ECO:0007669"/>
    <property type="project" value="InterPro"/>
</dbReference>
<dbReference type="Gene3D" id="4.10.240.10">
    <property type="entry name" value="Zn(2)-C6 fungal-type DNA-binding domain"/>
    <property type="match status" value="1"/>
</dbReference>
<keyword evidence="6" id="KW-1185">Reference proteome</keyword>
<dbReference type="SUPFAM" id="SSF57701">
    <property type="entry name" value="Zn2/Cys6 DNA-binding domain"/>
    <property type="match status" value="1"/>
</dbReference>
<organism evidence="5 6">
    <name type="scientific">Magnaporthiopsis poae (strain ATCC 64411 / 73-15)</name>
    <name type="common">Kentucky bluegrass fungus</name>
    <name type="synonym">Magnaporthe poae</name>
    <dbReference type="NCBI Taxonomy" id="644358"/>
    <lineage>
        <taxon>Eukaryota</taxon>
        <taxon>Fungi</taxon>
        <taxon>Dikarya</taxon>
        <taxon>Ascomycota</taxon>
        <taxon>Pezizomycotina</taxon>
        <taxon>Sordariomycetes</taxon>
        <taxon>Sordariomycetidae</taxon>
        <taxon>Magnaporthales</taxon>
        <taxon>Magnaporthaceae</taxon>
        <taxon>Magnaporthiopsis</taxon>
    </lineage>
</organism>
<dbReference type="OMA" id="AHYMEPS"/>
<dbReference type="VEuPathDB" id="FungiDB:MAPG_06404"/>
<reference evidence="5" key="4">
    <citation type="journal article" date="2015" name="G3 (Bethesda)">
        <title>Genome sequences of three phytopathogenic species of the Magnaporthaceae family of fungi.</title>
        <authorList>
            <person name="Okagaki L.H."/>
            <person name="Nunes C.C."/>
            <person name="Sailsbery J."/>
            <person name="Clay B."/>
            <person name="Brown D."/>
            <person name="John T."/>
            <person name="Oh Y."/>
            <person name="Young N."/>
            <person name="Fitzgerald M."/>
            <person name="Haas B.J."/>
            <person name="Zeng Q."/>
            <person name="Young S."/>
            <person name="Adiconis X."/>
            <person name="Fan L."/>
            <person name="Levin J.Z."/>
            <person name="Mitchell T.K."/>
            <person name="Okubara P.A."/>
            <person name="Farman M.L."/>
            <person name="Kohn L.M."/>
            <person name="Birren B."/>
            <person name="Ma L.-J."/>
            <person name="Dean R.A."/>
        </authorList>
    </citation>
    <scope>NUCLEOTIDE SEQUENCE</scope>
    <source>
        <strain evidence="5">ATCC 64411 / 73-15</strain>
    </source>
</reference>
<feature type="region of interest" description="Disordered" evidence="2">
    <location>
        <begin position="73"/>
        <end position="122"/>
    </location>
</feature>
<dbReference type="STRING" id="644358.A0A0C4E1X9"/>
<dbReference type="EMBL" id="ADBL01001554">
    <property type="status" value="NOT_ANNOTATED_CDS"/>
    <property type="molecule type" value="Genomic_DNA"/>
</dbReference>
<reference evidence="6" key="2">
    <citation type="submission" date="2010-05" db="EMBL/GenBank/DDBJ databases">
        <title>The genome sequence of Magnaporthe poae strain ATCC 64411.</title>
        <authorList>
            <person name="Ma L.-J."/>
            <person name="Dead R."/>
            <person name="Young S."/>
            <person name="Zeng Q."/>
            <person name="Koehrsen M."/>
            <person name="Alvarado L."/>
            <person name="Berlin A."/>
            <person name="Chapman S.B."/>
            <person name="Chen Z."/>
            <person name="Freedman E."/>
            <person name="Gellesch M."/>
            <person name="Goldberg J."/>
            <person name="Griggs A."/>
            <person name="Gujja S."/>
            <person name="Heilman E.R."/>
            <person name="Heiman D."/>
            <person name="Hepburn T."/>
            <person name="Howarth C."/>
            <person name="Jen D."/>
            <person name="Larson L."/>
            <person name="Mehta T."/>
            <person name="Neiman D."/>
            <person name="Pearson M."/>
            <person name="Roberts A."/>
            <person name="Saif S."/>
            <person name="Shea T."/>
            <person name="Shenoy N."/>
            <person name="Sisk P."/>
            <person name="Stolte C."/>
            <person name="Sykes S."/>
            <person name="Walk T."/>
            <person name="White J."/>
            <person name="Yandava C."/>
            <person name="Haas B."/>
            <person name="Nusbaum C."/>
            <person name="Birren B."/>
        </authorList>
    </citation>
    <scope>NUCLEOTIDE SEQUENCE [LARGE SCALE GENOMIC DNA]</scope>
    <source>
        <strain evidence="6">ATCC 64411 / 73-15</strain>
    </source>
</reference>
<dbReference type="SMART" id="SM00066">
    <property type="entry name" value="GAL4"/>
    <property type="match status" value="1"/>
</dbReference>
<gene>
    <name evidence="4" type="ORF">MAPG_06404</name>
</gene>
<dbReference type="InterPro" id="IPR001138">
    <property type="entry name" value="Zn2Cys6_DnaBD"/>
</dbReference>
<dbReference type="OrthoDB" id="5280547at2759"/>
<dbReference type="GO" id="GO:0000981">
    <property type="term" value="F:DNA-binding transcription factor activity, RNA polymerase II-specific"/>
    <property type="evidence" value="ECO:0007669"/>
    <property type="project" value="InterPro"/>
</dbReference>
<dbReference type="AlphaFoldDB" id="A0A0C4E1X9"/>
<feature type="domain" description="Zn(2)-C6 fungal-type" evidence="3">
    <location>
        <begin position="10"/>
        <end position="38"/>
    </location>
</feature>
<accession>A0A0C4E1X9</accession>
<feature type="compositionally biased region" description="Low complexity" evidence="2">
    <location>
        <begin position="73"/>
        <end position="108"/>
    </location>
</feature>
<reference evidence="5" key="5">
    <citation type="submission" date="2015-06" db="UniProtKB">
        <authorList>
            <consortium name="EnsemblFungi"/>
        </authorList>
    </citation>
    <scope>IDENTIFICATION</scope>
    <source>
        <strain evidence="5">ATCC 64411</strain>
    </source>
</reference>
<evidence type="ECO:0000313" key="4">
    <source>
        <dbReference type="EMBL" id="KLU87404.1"/>
    </source>
</evidence>
<dbReference type="PROSITE" id="PS00463">
    <property type="entry name" value="ZN2_CY6_FUNGAL_1"/>
    <property type="match status" value="1"/>
</dbReference>
<evidence type="ECO:0000313" key="6">
    <source>
        <dbReference type="Proteomes" id="UP000011715"/>
    </source>
</evidence>
<evidence type="ECO:0000259" key="3">
    <source>
        <dbReference type="PROSITE" id="PS50048"/>
    </source>
</evidence>
<dbReference type="PANTHER" id="PTHR38791:SF5">
    <property type="entry name" value="TRANSCRIPTION FACTOR DBAG-RELATED"/>
    <property type="match status" value="1"/>
</dbReference>
<reference evidence="4" key="1">
    <citation type="submission" date="2010-05" db="EMBL/GenBank/DDBJ databases">
        <title>The Genome Sequence of Magnaporthe poae strain ATCC 64411.</title>
        <authorList>
            <consortium name="The Broad Institute Genome Sequencing Platform"/>
            <consortium name="Broad Institute Genome Sequencing Center for Infectious Disease"/>
            <person name="Ma L.-J."/>
            <person name="Dead R."/>
            <person name="Young S."/>
            <person name="Zeng Q."/>
            <person name="Koehrsen M."/>
            <person name="Alvarado L."/>
            <person name="Berlin A."/>
            <person name="Chapman S.B."/>
            <person name="Chen Z."/>
            <person name="Freedman E."/>
            <person name="Gellesch M."/>
            <person name="Goldberg J."/>
            <person name="Griggs A."/>
            <person name="Gujja S."/>
            <person name="Heilman E.R."/>
            <person name="Heiman D."/>
            <person name="Hepburn T."/>
            <person name="Howarth C."/>
            <person name="Jen D."/>
            <person name="Larson L."/>
            <person name="Mehta T."/>
            <person name="Neiman D."/>
            <person name="Pearson M."/>
            <person name="Roberts A."/>
            <person name="Saif S."/>
            <person name="Shea T."/>
            <person name="Shenoy N."/>
            <person name="Sisk P."/>
            <person name="Stolte C."/>
            <person name="Sykes S."/>
            <person name="Walk T."/>
            <person name="White J."/>
            <person name="Yandava C."/>
            <person name="Haas B."/>
            <person name="Nusbaum C."/>
            <person name="Birren B."/>
        </authorList>
    </citation>
    <scope>NUCLEOTIDE SEQUENCE</scope>
    <source>
        <strain evidence="4">ATCC 64411</strain>
    </source>
</reference>
<dbReference type="eggNOG" id="ENOG502SPR4">
    <property type="taxonomic scope" value="Eukaryota"/>
</dbReference>
<evidence type="ECO:0000256" key="2">
    <source>
        <dbReference type="SAM" id="MobiDB-lite"/>
    </source>
</evidence>
<dbReference type="Pfam" id="PF00172">
    <property type="entry name" value="Zn_clus"/>
    <property type="match status" value="1"/>
</dbReference>
<dbReference type="EMBL" id="GL876970">
    <property type="protein sequence ID" value="KLU87404.1"/>
    <property type="molecule type" value="Genomic_DNA"/>
</dbReference>
<proteinExistence type="predicted"/>
<keyword evidence="1" id="KW-0539">Nucleus</keyword>
<dbReference type="Proteomes" id="UP000011715">
    <property type="component" value="Unassembled WGS sequence"/>
</dbReference>
<name>A0A0C4E1X9_MAGP6</name>
<evidence type="ECO:0000256" key="1">
    <source>
        <dbReference type="ARBA" id="ARBA00023242"/>
    </source>
</evidence>
<dbReference type="EnsemblFungi" id="MAPG_06404T0">
    <property type="protein sequence ID" value="MAPG_06404T0"/>
    <property type="gene ID" value="MAPG_06404"/>
</dbReference>
<dbReference type="PROSITE" id="PS50048">
    <property type="entry name" value="ZN2_CY6_FUNGAL_2"/>
    <property type="match status" value="1"/>
</dbReference>